<comment type="caution">
    <text evidence="8">The sequence shown here is derived from an EMBL/GenBank/DDBJ whole genome shotgun (WGS) entry which is preliminary data.</text>
</comment>
<dbReference type="EMBL" id="LFYR01000320">
    <property type="protein sequence ID" value="KMZ74470.1"/>
    <property type="molecule type" value="Genomic_DNA"/>
</dbReference>
<dbReference type="CDD" id="cd00143">
    <property type="entry name" value="PP2Cc"/>
    <property type="match status" value="1"/>
</dbReference>
<keyword evidence="3" id="KW-0904">Protein phosphatase</keyword>
<dbReference type="SMART" id="SM00332">
    <property type="entry name" value="PP2Cc"/>
    <property type="match status" value="1"/>
</dbReference>
<dbReference type="GO" id="GO:0004722">
    <property type="term" value="F:protein serine/threonine phosphatase activity"/>
    <property type="evidence" value="ECO:0000318"/>
    <property type="project" value="GO_Central"/>
</dbReference>
<dbReference type="Gene3D" id="3.60.40.10">
    <property type="entry name" value="PPM-type phosphatase domain"/>
    <property type="match status" value="1"/>
</dbReference>
<evidence type="ECO:0000313" key="9">
    <source>
        <dbReference type="Proteomes" id="UP000036987"/>
    </source>
</evidence>
<dbReference type="AlphaFoldDB" id="A0A0K9Q1Y8"/>
<dbReference type="OrthoDB" id="420076at2759"/>
<dbReference type="PANTHER" id="PTHR13832:SF228">
    <property type="entry name" value="PROTEIN PHOSPHATASE 2C 23-RELATED"/>
    <property type="match status" value="1"/>
</dbReference>
<evidence type="ECO:0000256" key="3">
    <source>
        <dbReference type="ARBA" id="ARBA00022912"/>
    </source>
</evidence>
<feature type="region of interest" description="Disordered" evidence="6">
    <location>
        <begin position="302"/>
        <end position="330"/>
    </location>
</feature>
<dbReference type="Pfam" id="PF00481">
    <property type="entry name" value="PP2C"/>
    <property type="match status" value="1"/>
</dbReference>
<accession>A0A0K9Q1Y8</accession>
<dbReference type="PROSITE" id="PS51746">
    <property type="entry name" value="PPM_2"/>
    <property type="match status" value="1"/>
</dbReference>
<sequence>MGNGLTGCLARRAHRRRHDTAAVVSEPFCYDEGLGHSFYARPEPIRVSTSQVLHEDVITTAAKGRPESTTFRSISGASVSANTSTNPLSDYSSQLFFPIPSVFDCSDSFSSVPLQHIPPFASGPLTGVLEHGFLSGPLVDTDRFLSGPIHPISGICSGPLELKKHNRRQFLGRSFSYGDSRRSSFIRGMKRAVSRSITSVPDSIVKSLRKQSDPVDTVTIETVSTTGGENSIGAGGKNLHWAQGKAGEDRLHVVVSEEYGWVFVGIYDGFNGPDAPDYLLSGLYSAVEKELKVLLCEDTKSDKNRGNDPIPDISPLDCNSKMPTPESQENTDIEKNITSGATRKWEESRRSWGSEWDRKLDEQVLNFTVDVSFDHAKILQAMSKALKHTEEKYLDVADRNVSENPELALMGSCVLAMLMKEDDVYLMNVGDSRAVLGRKSGPGIWVGVGNDCRDLERINEENPYDKTVDADDGFSRLISLQLTSDHSTCVEEEVNRIRKEHSDDASAVTNDRVKGSLKVTRAFGAGFLKQPNGTMRSWRFSE</sequence>
<evidence type="ECO:0000256" key="5">
    <source>
        <dbReference type="ARBA" id="ARBA00048336"/>
    </source>
</evidence>
<dbReference type="PANTHER" id="PTHR13832">
    <property type="entry name" value="PROTEIN PHOSPHATASE 2C"/>
    <property type="match status" value="1"/>
</dbReference>
<name>A0A0K9Q1Y8_ZOSMR</name>
<keyword evidence="9" id="KW-1185">Reference proteome</keyword>
<evidence type="ECO:0000256" key="1">
    <source>
        <dbReference type="ARBA" id="ARBA00013081"/>
    </source>
</evidence>
<protein>
    <recommendedName>
        <fullName evidence="1">protein-serine/threonine phosphatase</fullName>
        <ecNumber evidence="1">3.1.3.16</ecNumber>
    </recommendedName>
</protein>
<dbReference type="InterPro" id="IPR015655">
    <property type="entry name" value="PP2C"/>
</dbReference>
<dbReference type="SUPFAM" id="SSF81606">
    <property type="entry name" value="PP2C-like"/>
    <property type="match status" value="1"/>
</dbReference>
<evidence type="ECO:0000259" key="7">
    <source>
        <dbReference type="PROSITE" id="PS51746"/>
    </source>
</evidence>
<gene>
    <name evidence="8" type="ORF">ZOSMA_128G00260</name>
</gene>
<evidence type="ECO:0000256" key="4">
    <source>
        <dbReference type="ARBA" id="ARBA00047761"/>
    </source>
</evidence>
<reference evidence="9" key="1">
    <citation type="journal article" date="2016" name="Nature">
        <title>The genome of the seagrass Zostera marina reveals angiosperm adaptation to the sea.</title>
        <authorList>
            <person name="Olsen J.L."/>
            <person name="Rouze P."/>
            <person name="Verhelst B."/>
            <person name="Lin Y.-C."/>
            <person name="Bayer T."/>
            <person name="Collen J."/>
            <person name="Dattolo E."/>
            <person name="De Paoli E."/>
            <person name="Dittami S."/>
            <person name="Maumus F."/>
            <person name="Michel G."/>
            <person name="Kersting A."/>
            <person name="Lauritano C."/>
            <person name="Lohaus R."/>
            <person name="Toepel M."/>
            <person name="Tonon T."/>
            <person name="Vanneste K."/>
            <person name="Amirebrahimi M."/>
            <person name="Brakel J."/>
            <person name="Bostroem C."/>
            <person name="Chovatia M."/>
            <person name="Grimwood J."/>
            <person name="Jenkins J.W."/>
            <person name="Jueterbock A."/>
            <person name="Mraz A."/>
            <person name="Stam W.T."/>
            <person name="Tice H."/>
            <person name="Bornberg-Bauer E."/>
            <person name="Green P.J."/>
            <person name="Pearson G.A."/>
            <person name="Procaccini G."/>
            <person name="Duarte C.M."/>
            <person name="Schmutz J."/>
            <person name="Reusch T.B.H."/>
            <person name="Van de Peer Y."/>
        </authorList>
    </citation>
    <scope>NUCLEOTIDE SEQUENCE [LARGE SCALE GENOMIC DNA]</scope>
    <source>
        <strain evidence="9">cv. Finnish</strain>
    </source>
</reference>
<evidence type="ECO:0000256" key="6">
    <source>
        <dbReference type="SAM" id="MobiDB-lite"/>
    </source>
</evidence>
<feature type="compositionally biased region" description="Polar residues" evidence="6">
    <location>
        <begin position="321"/>
        <end position="330"/>
    </location>
</feature>
<evidence type="ECO:0000313" key="8">
    <source>
        <dbReference type="EMBL" id="KMZ74470.1"/>
    </source>
</evidence>
<proteinExistence type="predicted"/>
<keyword evidence="2" id="KW-0378">Hydrolase</keyword>
<comment type="catalytic activity">
    <reaction evidence="4">
        <text>O-phospho-L-seryl-[protein] + H2O = L-seryl-[protein] + phosphate</text>
        <dbReference type="Rhea" id="RHEA:20629"/>
        <dbReference type="Rhea" id="RHEA-COMP:9863"/>
        <dbReference type="Rhea" id="RHEA-COMP:11604"/>
        <dbReference type="ChEBI" id="CHEBI:15377"/>
        <dbReference type="ChEBI" id="CHEBI:29999"/>
        <dbReference type="ChEBI" id="CHEBI:43474"/>
        <dbReference type="ChEBI" id="CHEBI:83421"/>
        <dbReference type="EC" id="3.1.3.16"/>
    </reaction>
</comment>
<dbReference type="Proteomes" id="UP000036987">
    <property type="component" value="Unassembled WGS sequence"/>
</dbReference>
<dbReference type="InterPro" id="IPR036457">
    <property type="entry name" value="PPM-type-like_dom_sf"/>
</dbReference>
<dbReference type="GO" id="GO:0007165">
    <property type="term" value="P:signal transduction"/>
    <property type="evidence" value="ECO:0000318"/>
    <property type="project" value="GO_Central"/>
</dbReference>
<organism evidence="8 9">
    <name type="scientific">Zostera marina</name>
    <name type="common">Eelgrass</name>
    <dbReference type="NCBI Taxonomy" id="29655"/>
    <lineage>
        <taxon>Eukaryota</taxon>
        <taxon>Viridiplantae</taxon>
        <taxon>Streptophyta</taxon>
        <taxon>Embryophyta</taxon>
        <taxon>Tracheophyta</taxon>
        <taxon>Spermatophyta</taxon>
        <taxon>Magnoliopsida</taxon>
        <taxon>Liliopsida</taxon>
        <taxon>Zosteraceae</taxon>
        <taxon>Zostera</taxon>
    </lineage>
</organism>
<dbReference type="InterPro" id="IPR001932">
    <property type="entry name" value="PPM-type_phosphatase-like_dom"/>
</dbReference>
<evidence type="ECO:0000256" key="2">
    <source>
        <dbReference type="ARBA" id="ARBA00022801"/>
    </source>
</evidence>
<feature type="domain" description="PPM-type phosphatase" evidence="7">
    <location>
        <begin position="231"/>
        <end position="542"/>
    </location>
</feature>
<comment type="catalytic activity">
    <reaction evidence="5">
        <text>O-phospho-L-threonyl-[protein] + H2O = L-threonyl-[protein] + phosphate</text>
        <dbReference type="Rhea" id="RHEA:47004"/>
        <dbReference type="Rhea" id="RHEA-COMP:11060"/>
        <dbReference type="Rhea" id="RHEA-COMP:11605"/>
        <dbReference type="ChEBI" id="CHEBI:15377"/>
        <dbReference type="ChEBI" id="CHEBI:30013"/>
        <dbReference type="ChEBI" id="CHEBI:43474"/>
        <dbReference type="ChEBI" id="CHEBI:61977"/>
        <dbReference type="EC" id="3.1.3.16"/>
    </reaction>
</comment>
<dbReference type="EC" id="3.1.3.16" evidence="1"/>
<dbReference type="STRING" id="29655.A0A0K9Q1Y8"/>